<dbReference type="AlphaFoldDB" id="F8A4Z6"/>
<reference evidence="2" key="1">
    <citation type="submission" date="2011-04" db="EMBL/GenBank/DDBJ databases">
        <title>Complete sequence of Cellvibrio gilvus ATCC 13127.</title>
        <authorList>
            <person name="Lucas S."/>
            <person name="Han J."/>
            <person name="Lapidus A."/>
            <person name="Cheng J.-F."/>
            <person name="Goodwin L."/>
            <person name="Pitluck S."/>
            <person name="Peters L."/>
            <person name="Munk A."/>
            <person name="Detter J.C."/>
            <person name="Han C."/>
            <person name="Tapia R."/>
            <person name="Land M."/>
            <person name="Hauser L."/>
            <person name="Kyrpides N."/>
            <person name="Ivanova N."/>
            <person name="Ovchinnikova G."/>
            <person name="Pagani I."/>
            <person name="Mead D."/>
            <person name="Brumm P."/>
            <person name="Woyke T."/>
        </authorList>
    </citation>
    <scope>NUCLEOTIDE SEQUENCE [LARGE SCALE GENOMIC DNA]</scope>
    <source>
        <strain evidence="2">ATCC 13127 / NRRL B-14078</strain>
    </source>
</reference>
<dbReference type="STRING" id="593907.Celgi_1588"/>
<accession>F8A4Z6</accession>
<keyword evidence="2" id="KW-1185">Reference proteome</keyword>
<sequence>MLLDGALTPLWGGVAVTGTPAPSASDRAAALAPLLTRRGVVGREAAAWVHTGTAPPARACVLVPCGVRRPDPAPGRYCAEALLGEDDVALVGGVPVTTVDRTALDVARWLPREVALPALVALVGVGLDLAAARRALHALRGRAHVRDAHAVVDEACRQVSAPAPRPTAPP</sequence>
<dbReference type="KEGG" id="cga:Celgi_1588"/>
<gene>
    <name evidence="1" type="ordered locus">Celgi_1588</name>
</gene>
<dbReference type="EMBL" id="CP002665">
    <property type="protein sequence ID" value="AEI12099.1"/>
    <property type="molecule type" value="Genomic_DNA"/>
</dbReference>
<evidence type="ECO:0000313" key="2">
    <source>
        <dbReference type="Proteomes" id="UP000000485"/>
    </source>
</evidence>
<evidence type="ECO:0000313" key="1">
    <source>
        <dbReference type="EMBL" id="AEI12099.1"/>
    </source>
</evidence>
<organism evidence="1 2">
    <name type="scientific">Cellulomonas gilvus (strain ATCC 13127 / NRRL B-14078)</name>
    <name type="common">Cellvibrio gilvus</name>
    <dbReference type="NCBI Taxonomy" id="593907"/>
    <lineage>
        <taxon>Bacteria</taxon>
        <taxon>Bacillati</taxon>
        <taxon>Actinomycetota</taxon>
        <taxon>Actinomycetes</taxon>
        <taxon>Micrococcales</taxon>
        <taxon>Cellulomonadaceae</taxon>
        <taxon>Cellulomonas</taxon>
    </lineage>
</organism>
<dbReference type="Proteomes" id="UP000000485">
    <property type="component" value="Chromosome"/>
</dbReference>
<evidence type="ECO:0008006" key="3">
    <source>
        <dbReference type="Google" id="ProtNLM"/>
    </source>
</evidence>
<dbReference type="HOGENOM" id="CLU_1567892_0_0_11"/>
<proteinExistence type="predicted"/>
<name>F8A4Z6_CELGA</name>
<protein>
    <recommendedName>
        <fullName evidence="3">AbiEi antitoxin C-terminal domain-containing protein</fullName>
    </recommendedName>
</protein>
<dbReference type="eggNOG" id="ENOG5033J1V">
    <property type="taxonomic scope" value="Bacteria"/>
</dbReference>